<gene>
    <name evidence="1" type="ORF">DX912_17625</name>
</gene>
<name>A0A3D8V806_9GAMM</name>
<evidence type="ECO:0008006" key="3">
    <source>
        <dbReference type="Google" id="ProtNLM"/>
    </source>
</evidence>
<dbReference type="InterPro" id="IPR036390">
    <property type="entry name" value="WH_DNA-bd_sf"/>
</dbReference>
<dbReference type="Proteomes" id="UP000256829">
    <property type="component" value="Unassembled WGS sequence"/>
</dbReference>
<evidence type="ECO:0000313" key="1">
    <source>
        <dbReference type="EMBL" id="RDY65413.1"/>
    </source>
</evidence>
<protein>
    <recommendedName>
        <fullName evidence="3">ArsR family transcriptional regulator</fullName>
    </recommendedName>
</protein>
<dbReference type="InterPro" id="IPR036388">
    <property type="entry name" value="WH-like_DNA-bd_sf"/>
</dbReference>
<dbReference type="SUPFAM" id="SSF46785">
    <property type="entry name" value="Winged helix' DNA-binding domain"/>
    <property type="match status" value="1"/>
</dbReference>
<dbReference type="RefSeq" id="WP_115844828.1">
    <property type="nucleotide sequence ID" value="NZ_JBHYLB010000004.1"/>
</dbReference>
<keyword evidence="2" id="KW-1185">Reference proteome</keyword>
<evidence type="ECO:0000313" key="2">
    <source>
        <dbReference type="Proteomes" id="UP000256829"/>
    </source>
</evidence>
<dbReference type="Gene3D" id="1.10.10.10">
    <property type="entry name" value="Winged helix-like DNA-binding domain superfamily/Winged helix DNA-binding domain"/>
    <property type="match status" value="1"/>
</dbReference>
<dbReference type="AlphaFoldDB" id="A0A3D8V806"/>
<sequence length="78" mass="8799">MSEESALAVLRLLREEDGQSIHRVAKRLQLGLSELQRVLAALGDDPRFDGLDLVERRQDGERTLLWLTEKGRSLVDSA</sequence>
<proteinExistence type="predicted"/>
<comment type="caution">
    <text evidence="1">The sequence shown here is derived from an EMBL/GenBank/DDBJ whole genome shotgun (WGS) entry which is preliminary data.</text>
</comment>
<dbReference type="EMBL" id="QTJR01000019">
    <property type="protein sequence ID" value="RDY65413.1"/>
    <property type="molecule type" value="Genomic_DNA"/>
</dbReference>
<reference evidence="1 2" key="1">
    <citation type="submission" date="2018-08" db="EMBL/GenBank/DDBJ databases">
        <title>Lysobacter soli KCTC 22011, whole genome shotgun sequence.</title>
        <authorList>
            <person name="Zhang X."/>
            <person name="Feng G."/>
            <person name="Zhu H."/>
        </authorList>
    </citation>
    <scope>NUCLEOTIDE SEQUENCE [LARGE SCALE GENOMIC DNA]</scope>
    <source>
        <strain evidence="1 2">KCTC 22011</strain>
    </source>
</reference>
<organism evidence="1 2">
    <name type="scientific">Lysobacter soli</name>
    <dbReference type="NCBI Taxonomy" id="453783"/>
    <lineage>
        <taxon>Bacteria</taxon>
        <taxon>Pseudomonadati</taxon>
        <taxon>Pseudomonadota</taxon>
        <taxon>Gammaproteobacteria</taxon>
        <taxon>Lysobacterales</taxon>
        <taxon>Lysobacteraceae</taxon>
        <taxon>Lysobacter</taxon>
    </lineage>
</organism>
<accession>A0A3D8V806</accession>